<proteinExistence type="predicted"/>
<evidence type="ECO:0000313" key="5">
    <source>
        <dbReference type="EMBL" id="SMF61439.1"/>
    </source>
</evidence>
<organism evidence="5 6">
    <name type="scientific">Allosphingosinicella indica</name>
    <dbReference type="NCBI Taxonomy" id="941907"/>
    <lineage>
        <taxon>Bacteria</taxon>
        <taxon>Pseudomonadati</taxon>
        <taxon>Pseudomonadota</taxon>
        <taxon>Alphaproteobacteria</taxon>
        <taxon>Sphingomonadales</taxon>
        <taxon>Sphingomonadaceae</taxon>
        <taxon>Allosphingosinicella</taxon>
    </lineage>
</organism>
<dbReference type="Pfam" id="PF04397">
    <property type="entry name" value="LytTR"/>
    <property type="match status" value="1"/>
</dbReference>
<dbReference type="Pfam" id="PF00072">
    <property type="entry name" value="Response_reg"/>
    <property type="match status" value="1"/>
</dbReference>
<dbReference type="Gene3D" id="2.40.50.1020">
    <property type="entry name" value="LytTr DNA-binding domain"/>
    <property type="match status" value="1"/>
</dbReference>
<dbReference type="GO" id="GO:0000156">
    <property type="term" value="F:phosphorelay response regulator activity"/>
    <property type="evidence" value="ECO:0007669"/>
    <property type="project" value="TreeGrafter"/>
</dbReference>
<feature type="domain" description="Response regulatory" evidence="3">
    <location>
        <begin position="9"/>
        <end position="123"/>
    </location>
</feature>
<dbReference type="AlphaFoldDB" id="A0A1X7FZE3"/>
<feature type="modified residue" description="4-aspartylphosphate" evidence="2">
    <location>
        <position position="60"/>
    </location>
</feature>
<dbReference type="RefSeq" id="WP_085217303.1">
    <property type="nucleotide sequence ID" value="NZ_LT840185.1"/>
</dbReference>
<dbReference type="PANTHER" id="PTHR48111">
    <property type="entry name" value="REGULATOR OF RPOS"/>
    <property type="match status" value="1"/>
</dbReference>
<protein>
    <submittedName>
        <fullName evidence="5">Two component transcriptional regulator, LytTR family</fullName>
    </submittedName>
</protein>
<dbReference type="PANTHER" id="PTHR48111:SF69">
    <property type="entry name" value="RESPONSE REGULATOR RECEIVER"/>
    <property type="match status" value="1"/>
</dbReference>
<keyword evidence="2" id="KW-0597">Phosphoprotein</keyword>
<dbReference type="InterPro" id="IPR007492">
    <property type="entry name" value="LytTR_DNA-bd_dom"/>
</dbReference>
<evidence type="ECO:0000259" key="4">
    <source>
        <dbReference type="PROSITE" id="PS50930"/>
    </source>
</evidence>
<dbReference type="STRING" id="941907.SAMN06295910_0427"/>
<name>A0A1X7FZE3_9SPHN</name>
<dbReference type="SUPFAM" id="SSF52172">
    <property type="entry name" value="CheY-like"/>
    <property type="match status" value="1"/>
</dbReference>
<dbReference type="SMART" id="SM00448">
    <property type="entry name" value="REC"/>
    <property type="match status" value="1"/>
</dbReference>
<keyword evidence="1" id="KW-0238">DNA-binding</keyword>
<dbReference type="InterPro" id="IPR011006">
    <property type="entry name" value="CheY-like_superfamily"/>
</dbReference>
<evidence type="ECO:0000313" key="6">
    <source>
        <dbReference type="Proteomes" id="UP000192934"/>
    </source>
</evidence>
<dbReference type="InterPro" id="IPR001789">
    <property type="entry name" value="Sig_transdc_resp-reg_receiver"/>
</dbReference>
<gene>
    <name evidence="5" type="ORF">SAMN06295910_0427</name>
</gene>
<feature type="domain" description="HTH LytTR-type" evidence="4">
    <location>
        <begin position="143"/>
        <end position="247"/>
    </location>
</feature>
<dbReference type="PROSITE" id="PS50930">
    <property type="entry name" value="HTH_LYTTR"/>
    <property type="match status" value="1"/>
</dbReference>
<keyword evidence="6" id="KW-1185">Reference proteome</keyword>
<dbReference type="GO" id="GO:0032993">
    <property type="term" value="C:protein-DNA complex"/>
    <property type="evidence" value="ECO:0007669"/>
    <property type="project" value="TreeGrafter"/>
</dbReference>
<dbReference type="OrthoDB" id="9786101at2"/>
<dbReference type="Gene3D" id="3.40.50.2300">
    <property type="match status" value="1"/>
</dbReference>
<evidence type="ECO:0000256" key="2">
    <source>
        <dbReference type="PROSITE-ProRule" id="PRU00169"/>
    </source>
</evidence>
<dbReference type="EMBL" id="LT840185">
    <property type="protein sequence ID" value="SMF61439.1"/>
    <property type="molecule type" value="Genomic_DNA"/>
</dbReference>
<accession>A0A1X7FZE3</accession>
<dbReference type="GO" id="GO:0006355">
    <property type="term" value="P:regulation of DNA-templated transcription"/>
    <property type="evidence" value="ECO:0007669"/>
    <property type="project" value="TreeGrafter"/>
</dbReference>
<dbReference type="PROSITE" id="PS50110">
    <property type="entry name" value="RESPONSE_REGULATORY"/>
    <property type="match status" value="1"/>
</dbReference>
<evidence type="ECO:0000259" key="3">
    <source>
        <dbReference type="PROSITE" id="PS50110"/>
    </source>
</evidence>
<dbReference type="GO" id="GO:0005829">
    <property type="term" value="C:cytosol"/>
    <property type="evidence" value="ECO:0007669"/>
    <property type="project" value="TreeGrafter"/>
</dbReference>
<dbReference type="SMART" id="SM00850">
    <property type="entry name" value="LytTR"/>
    <property type="match status" value="1"/>
</dbReference>
<dbReference type="Proteomes" id="UP000192934">
    <property type="component" value="Chromosome I"/>
</dbReference>
<dbReference type="InterPro" id="IPR039420">
    <property type="entry name" value="WalR-like"/>
</dbReference>
<dbReference type="GO" id="GO:0000976">
    <property type="term" value="F:transcription cis-regulatory region binding"/>
    <property type="evidence" value="ECO:0007669"/>
    <property type="project" value="TreeGrafter"/>
</dbReference>
<sequence>MPDPGEPLRVLIVDDEPLAIERLQLLLAKCEGVSLVGTAADGEGALRIAAAMKPDVLLLDIAMPEMDGIEVARRLAGSDVDPAIIFITAFDNFAVAAFDVAAVDYLMKPVETDRLARALERARFQLDNGKPERVHPTRYVEEFWVPDHNGLVRIAAGDIDKVTAERDYMRLHVGLRSWLIYRTIAKLEGELDPAYFIRVHRSVIIRRDKIAGLVRDAMGHWAARLTDGSEVRIGRSYVADVKAIAARG</sequence>
<reference evidence="6" key="1">
    <citation type="submission" date="2017-04" db="EMBL/GenBank/DDBJ databases">
        <authorList>
            <person name="Varghese N."/>
            <person name="Submissions S."/>
        </authorList>
    </citation>
    <scope>NUCLEOTIDE SEQUENCE [LARGE SCALE GENOMIC DNA]</scope>
    <source>
        <strain evidence="6">Dd16</strain>
    </source>
</reference>
<evidence type="ECO:0000256" key="1">
    <source>
        <dbReference type="ARBA" id="ARBA00023125"/>
    </source>
</evidence>